<dbReference type="GO" id="GO:0006265">
    <property type="term" value="P:DNA topological change"/>
    <property type="evidence" value="ECO:0007669"/>
    <property type="project" value="InterPro"/>
</dbReference>
<protein>
    <submittedName>
        <fullName evidence="2">DNA topoisomerase</fullName>
    </submittedName>
</protein>
<dbReference type="Pfam" id="PF01396">
    <property type="entry name" value="Zn_ribbon_Top1"/>
    <property type="match status" value="1"/>
</dbReference>
<organism evidence="2 3">
    <name type="scientific">Candidatus Nitrospira nitrosa</name>
    <dbReference type="NCBI Taxonomy" id="1742972"/>
    <lineage>
        <taxon>Bacteria</taxon>
        <taxon>Pseudomonadati</taxon>
        <taxon>Nitrospirota</taxon>
        <taxon>Nitrospiria</taxon>
        <taxon>Nitrospirales</taxon>
        <taxon>Nitrospiraceae</taxon>
        <taxon>Nitrospira</taxon>
    </lineage>
</organism>
<dbReference type="SUPFAM" id="SSF57783">
    <property type="entry name" value="Zinc beta-ribbon"/>
    <property type="match status" value="1"/>
</dbReference>
<feature type="domain" description="DNA topoisomerase type IA zn finger" evidence="1">
    <location>
        <begin position="216"/>
        <end position="249"/>
    </location>
</feature>
<dbReference type="GO" id="GO:0003916">
    <property type="term" value="F:DNA topoisomerase activity"/>
    <property type="evidence" value="ECO:0007669"/>
    <property type="project" value="InterPro"/>
</dbReference>
<accession>A0A0S4LLH1</accession>
<keyword evidence="3" id="KW-1185">Reference proteome</keyword>
<keyword evidence="2" id="KW-0413">Isomerase</keyword>
<dbReference type="GO" id="GO:0005694">
    <property type="term" value="C:chromosome"/>
    <property type="evidence" value="ECO:0007669"/>
    <property type="project" value="InterPro"/>
</dbReference>
<dbReference type="Gene3D" id="3.30.65.10">
    <property type="entry name" value="Bacterial Topoisomerase I, domain 1"/>
    <property type="match status" value="1"/>
</dbReference>
<dbReference type="InterPro" id="IPR036583">
    <property type="entry name" value="23S_rRNA_IVS_sf"/>
</dbReference>
<dbReference type="EMBL" id="CZQA01000009">
    <property type="protein sequence ID" value="CUS36779.1"/>
    <property type="molecule type" value="Genomic_DNA"/>
</dbReference>
<dbReference type="OrthoDB" id="9796189at2"/>
<dbReference type="RefSeq" id="WP_090749318.1">
    <property type="nucleotide sequence ID" value="NZ_CZQA01000009.1"/>
</dbReference>
<proteinExistence type="predicted"/>
<evidence type="ECO:0000259" key="1">
    <source>
        <dbReference type="Pfam" id="PF01396"/>
    </source>
</evidence>
<evidence type="ECO:0000313" key="3">
    <source>
        <dbReference type="Proteomes" id="UP000199032"/>
    </source>
</evidence>
<dbReference type="GO" id="GO:0003677">
    <property type="term" value="F:DNA binding"/>
    <property type="evidence" value="ECO:0007669"/>
    <property type="project" value="InterPro"/>
</dbReference>
<sequence>MVELFDKHGGFRKLHSFTLATIIQIETLRFCRRFLTHEAREAGTKFYDPKGRQYDQMTQAARSGRQNIIEGSERSATSKDTEMKLTDVARASLSELRGDYEIVILDRGQLPWSAHSPEAKAVNAVSLDSAPFEDDMVHESARHALEQRRKYASWLDADDAVIVANAMLIIIGRTLTMLKRQIEAQGKTFEETGGFSERLTAKRIEAREQTKLASPECPLCGKSMRRRNSATGQFWGCSAFPDCKGTRPMGEEGPH</sequence>
<dbReference type="STRING" id="1742972.COMA1_30241"/>
<reference evidence="2 3" key="1">
    <citation type="submission" date="2015-10" db="EMBL/GenBank/DDBJ databases">
        <authorList>
            <person name="Gilbert D.G."/>
        </authorList>
    </citation>
    <scope>NUCLEOTIDE SEQUENCE [LARGE SCALE GENOMIC DNA]</scope>
    <source>
        <strain evidence="2">COMA1</strain>
    </source>
</reference>
<evidence type="ECO:0000313" key="2">
    <source>
        <dbReference type="EMBL" id="CUS36779.1"/>
    </source>
</evidence>
<dbReference type="InterPro" id="IPR026354">
    <property type="entry name" value="4helix_suffix_dom"/>
</dbReference>
<name>A0A0S4LLH1_9BACT</name>
<dbReference type="InterPro" id="IPR013498">
    <property type="entry name" value="Topo_IA_Znf"/>
</dbReference>
<dbReference type="Proteomes" id="UP000199032">
    <property type="component" value="Unassembled WGS sequence"/>
</dbReference>
<dbReference type="NCBIfam" id="TIGR04258">
    <property type="entry name" value="4helix_suffix"/>
    <property type="match status" value="1"/>
</dbReference>
<dbReference type="AlphaFoldDB" id="A0A0S4LLH1"/>
<dbReference type="SUPFAM" id="SSF158446">
    <property type="entry name" value="IVS-encoded protein-like"/>
    <property type="match status" value="1"/>
</dbReference>
<gene>
    <name evidence="2" type="ORF">COMA1_30241</name>
</gene>
<dbReference type="Gene3D" id="1.20.1440.60">
    <property type="entry name" value="23S rRNA-intervening sequence"/>
    <property type="match status" value="1"/>
</dbReference>